<comment type="caution">
    <text evidence="2">The sequence shown here is derived from an EMBL/GenBank/DDBJ whole genome shotgun (WGS) entry which is preliminary data.</text>
</comment>
<protein>
    <submittedName>
        <fullName evidence="2">Uncharacterized protein</fullName>
    </submittedName>
</protein>
<organism evidence="2 3">
    <name type="scientific">Streptomyces carminius</name>
    <dbReference type="NCBI Taxonomy" id="2665496"/>
    <lineage>
        <taxon>Bacteria</taxon>
        <taxon>Bacillati</taxon>
        <taxon>Actinomycetota</taxon>
        <taxon>Actinomycetes</taxon>
        <taxon>Kitasatosporales</taxon>
        <taxon>Streptomycetaceae</taxon>
        <taxon>Streptomyces</taxon>
    </lineage>
</organism>
<gene>
    <name evidence="2" type="ORF">CUT44_23920</name>
</gene>
<feature type="compositionally biased region" description="Basic and acidic residues" evidence="1">
    <location>
        <begin position="75"/>
        <end position="89"/>
    </location>
</feature>
<evidence type="ECO:0000313" key="3">
    <source>
        <dbReference type="Proteomes" id="UP000230407"/>
    </source>
</evidence>
<sequence>MGGTNRHHDDHDDREDRKDRRDAAAAHRPEGGRTDPADRGPGAHSGRETQMEHRVVPGTASAAEGFSGGGTVEGEPLKGVEAERPRSAGEDAADSGAGRRERETGRRGDSHGEGAGRA</sequence>
<dbReference type="Proteomes" id="UP000230407">
    <property type="component" value="Unassembled WGS sequence"/>
</dbReference>
<feature type="compositionally biased region" description="Basic and acidic residues" evidence="1">
    <location>
        <begin position="45"/>
        <end position="55"/>
    </location>
</feature>
<keyword evidence="3" id="KW-1185">Reference proteome</keyword>
<feature type="region of interest" description="Disordered" evidence="1">
    <location>
        <begin position="1"/>
        <end position="118"/>
    </location>
</feature>
<evidence type="ECO:0000313" key="2">
    <source>
        <dbReference type="EMBL" id="PJE95340.1"/>
    </source>
</evidence>
<feature type="compositionally biased region" description="Basic and acidic residues" evidence="1">
    <location>
        <begin position="97"/>
        <end position="118"/>
    </location>
</feature>
<feature type="compositionally biased region" description="Basic and acidic residues" evidence="1">
    <location>
        <begin position="1"/>
        <end position="38"/>
    </location>
</feature>
<dbReference type="EMBL" id="PGGW01000066">
    <property type="protein sequence ID" value="PJE95340.1"/>
    <property type="molecule type" value="Genomic_DNA"/>
</dbReference>
<name>A0A2M8LTR5_9ACTN</name>
<accession>A0A2M8LTR5</accession>
<dbReference type="RefSeq" id="WP_100203984.1">
    <property type="nucleotide sequence ID" value="NZ_PGGW01000066.1"/>
</dbReference>
<evidence type="ECO:0000256" key="1">
    <source>
        <dbReference type="SAM" id="MobiDB-lite"/>
    </source>
</evidence>
<proteinExistence type="predicted"/>
<reference evidence="2 3" key="1">
    <citation type="submission" date="2017-11" db="EMBL/GenBank/DDBJ databases">
        <title>Streptomyces carmine sp. nov., a novel actinomycete isolated from Sophora alopecuroides in Xinjiang, China.</title>
        <authorList>
            <person name="Wang Y."/>
            <person name="Luo X."/>
            <person name="Wan C."/>
            <person name="Zhang L."/>
        </authorList>
    </citation>
    <scope>NUCLEOTIDE SEQUENCE [LARGE SCALE GENOMIC DNA]</scope>
    <source>
        <strain evidence="2 3">TRM SA0054</strain>
    </source>
</reference>
<dbReference type="AlphaFoldDB" id="A0A2M8LTR5"/>